<name>A0A7R9EL04_9NEOP</name>
<dbReference type="EMBL" id="OB799418">
    <property type="protein sequence ID" value="CAD7435251.1"/>
    <property type="molecule type" value="Genomic_DNA"/>
</dbReference>
<sequence>MNSVKEVLMSDPYVKSIESSILHSIISQSKESAKLPEVDDFDIIKPISRGAFGGLKTPGDSSILAVQTIRYPWRLFITGSPDNQIPLATLQYWQSRQSDTPGDSPILAVQTIRS</sequence>
<proteinExistence type="predicted"/>
<protein>
    <submittedName>
        <fullName evidence="1">Uncharacterized protein</fullName>
    </submittedName>
</protein>
<reference evidence="1" key="1">
    <citation type="submission" date="2020-11" db="EMBL/GenBank/DDBJ databases">
        <authorList>
            <person name="Tran Van P."/>
        </authorList>
    </citation>
    <scope>NUCLEOTIDE SEQUENCE</scope>
</reference>
<accession>A0A7R9EL04</accession>
<organism evidence="1">
    <name type="scientific">Timema monikensis</name>
    <dbReference type="NCBI Taxonomy" id="170555"/>
    <lineage>
        <taxon>Eukaryota</taxon>
        <taxon>Metazoa</taxon>
        <taxon>Ecdysozoa</taxon>
        <taxon>Arthropoda</taxon>
        <taxon>Hexapoda</taxon>
        <taxon>Insecta</taxon>
        <taxon>Pterygota</taxon>
        <taxon>Neoptera</taxon>
        <taxon>Polyneoptera</taxon>
        <taxon>Phasmatodea</taxon>
        <taxon>Timematodea</taxon>
        <taxon>Timematoidea</taxon>
        <taxon>Timematidae</taxon>
        <taxon>Timema</taxon>
    </lineage>
</organism>
<dbReference type="AlphaFoldDB" id="A0A7R9EL04"/>
<gene>
    <name evidence="1" type="ORF">TMSB3V08_LOCUS11898</name>
</gene>
<evidence type="ECO:0000313" key="1">
    <source>
        <dbReference type="EMBL" id="CAD7435251.1"/>
    </source>
</evidence>